<dbReference type="EMBL" id="FXTB01000001">
    <property type="protein sequence ID" value="SMO34387.1"/>
    <property type="molecule type" value="Genomic_DNA"/>
</dbReference>
<protein>
    <submittedName>
        <fullName evidence="1">Uncharacterized protein</fullName>
    </submittedName>
</protein>
<dbReference type="Proteomes" id="UP000319040">
    <property type="component" value="Unassembled WGS sequence"/>
</dbReference>
<keyword evidence="2" id="KW-1185">Reference proteome</keyword>
<evidence type="ECO:0000313" key="1">
    <source>
        <dbReference type="EMBL" id="SMO34387.1"/>
    </source>
</evidence>
<organism evidence="1 2">
    <name type="scientific">Saccharicrinis carchari</name>
    <dbReference type="NCBI Taxonomy" id="1168039"/>
    <lineage>
        <taxon>Bacteria</taxon>
        <taxon>Pseudomonadati</taxon>
        <taxon>Bacteroidota</taxon>
        <taxon>Bacteroidia</taxon>
        <taxon>Marinilabiliales</taxon>
        <taxon>Marinilabiliaceae</taxon>
        <taxon>Saccharicrinis</taxon>
    </lineage>
</organism>
<gene>
    <name evidence="1" type="ORF">SAMN06265379_101155</name>
</gene>
<accession>A0A521AHX1</accession>
<sequence length="77" mass="8822">MSVEGMPFFYVVDPSLLSLSLFSNFTQKVSFLNHKDYHNPLKNTVRCIVIQGNQSSTTLPQFTSLSRYWGGLQRFCV</sequence>
<evidence type="ECO:0000313" key="2">
    <source>
        <dbReference type="Proteomes" id="UP000319040"/>
    </source>
</evidence>
<dbReference type="AlphaFoldDB" id="A0A521AHX1"/>
<proteinExistence type="predicted"/>
<name>A0A521AHX1_SACCC</name>
<reference evidence="1 2" key="1">
    <citation type="submission" date="2017-05" db="EMBL/GenBank/DDBJ databases">
        <authorList>
            <person name="Varghese N."/>
            <person name="Submissions S."/>
        </authorList>
    </citation>
    <scope>NUCLEOTIDE SEQUENCE [LARGE SCALE GENOMIC DNA]</scope>
    <source>
        <strain evidence="1 2">DSM 27040</strain>
    </source>
</reference>